<dbReference type="EMBL" id="CAXLJM020000041">
    <property type="protein sequence ID" value="CAL8109430.1"/>
    <property type="molecule type" value="Genomic_DNA"/>
</dbReference>
<evidence type="ECO:0000259" key="2">
    <source>
        <dbReference type="PROSITE" id="PS50240"/>
    </source>
</evidence>
<gene>
    <name evidence="3" type="ORF">ODALV1_LOCUS13358</name>
</gene>
<feature type="domain" description="Peptidase S1" evidence="2">
    <location>
        <begin position="1"/>
        <end position="103"/>
    </location>
</feature>
<reference evidence="3 4" key="1">
    <citation type="submission" date="2024-08" db="EMBL/GenBank/DDBJ databases">
        <authorList>
            <person name="Cucini C."/>
            <person name="Frati F."/>
        </authorList>
    </citation>
    <scope>NUCLEOTIDE SEQUENCE [LARGE SCALE GENOMIC DNA]</scope>
</reference>
<dbReference type="InterPro" id="IPR001254">
    <property type="entry name" value="Trypsin_dom"/>
</dbReference>
<keyword evidence="4" id="KW-1185">Reference proteome</keyword>
<organism evidence="3 4">
    <name type="scientific">Orchesella dallaii</name>
    <dbReference type="NCBI Taxonomy" id="48710"/>
    <lineage>
        <taxon>Eukaryota</taxon>
        <taxon>Metazoa</taxon>
        <taxon>Ecdysozoa</taxon>
        <taxon>Arthropoda</taxon>
        <taxon>Hexapoda</taxon>
        <taxon>Collembola</taxon>
        <taxon>Entomobryomorpha</taxon>
        <taxon>Entomobryoidea</taxon>
        <taxon>Orchesellidae</taxon>
        <taxon>Orchesellinae</taxon>
        <taxon>Orchesella</taxon>
    </lineage>
</organism>
<evidence type="ECO:0000256" key="1">
    <source>
        <dbReference type="ARBA" id="ARBA00023157"/>
    </source>
</evidence>
<dbReference type="Gene3D" id="2.40.10.10">
    <property type="entry name" value="Trypsin-like serine proteases"/>
    <property type="match status" value="1"/>
</dbReference>
<evidence type="ECO:0000313" key="3">
    <source>
        <dbReference type="EMBL" id="CAL8109430.1"/>
    </source>
</evidence>
<dbReference type="SUPFAM" id="SSF50494">
    <property type="entry name" value="Trypsin-like serine proteases"/>
    <property type="match status" value="1"/>
</dbReference>
<dbReference type="Proteomes" id="UP001642540">
    <property type="component" value="Unassembled WGS sequence"/>
</dbReference>
<dbReference type="PROSITE" id="PS00135">
    <property type="entry name" value="TRYPSIN_SER"/>
    <property type="match status" value="1"/>
</dbReference>
<dbReference type="InterPro" id="IPR043504">
    <property type="entry name" value="Peptidase_S1_PA_chymotrypsin"/>
</dbReference>
<proteinExistence type="predicted"/>
<dbReference type="PANTHER" id="PTHR24252">
    <property type="entry name" value="ACROSIN-RELATED"/>
    <property type="match status" value="1"/>
</dbReference>
<accession>A0ABP1QSV5</accession>
<dbReference type="InterPro" id="IPR033116">
    <property type="entry name" value="TRYPSIN_SER"/>
</dbReference>
<sequence length="105" mass="11235">MRLDGPSSSVLREVQIPTVPDSVCQEKYAPFKTAAVDDTNICAGLQTGGKGDSGGPLQQPVGTSNRYVLIGVVSFGFKCAEPGFPGVYSRVTSHLDWIDETMKKQ</sequence>
<protein>
    <recommendedName>
        <fullName evidence="2">Peptidase S1 domain-containing protein</fullName>
    </recommendedName>
</protein>
<dbReference type="PROSITE" id="PS50240">
    <property type="entry name" value="TRYPSIN_DOM"/>
    <property type="match status" value="1"/>
</dbReference>
<dbReference type="InterPro" id="IPR009003">
    <property type="entry name" value="Peptidase_S1_PA"/>
</dbReference>
<dbReference type="PANTHER" id="PTHR24252:SF7">
    <property type="entry name" value="HYALIN"/>
    <property type="match status" value="1"/>
</dbReference>
<comment type="caution">
    <text evidence="3">The sequence shown here is derived from an EMBL/GenBank/DDBJ whole genome shotgun (WGS) entry which is preliminary data.</text>
</comment>
<dbReference type="Pfam" id="PF00089">
    <property type="entry name" value="Trypsin"/>
    <property type="match status" value="1"/>
</dbReference>
<name>A0ABP1QSV5_9HEXA</name>
<keyword evidence="1" id="KW-1015">Disulfide bond</keyword>
<evidence type="ECO:0000313" key="4">
    <source>
        <dbReference type="Proteomes" id="UP001642540"/>
    </source>
</evidence>